<evidence type="ECO:0000313" key="1">
    <source>
        <dbReference type="EMBL" id="EDT71864.1"/>
    </source>
</evidence>
<gene>
    <name evidence="1" type="ORF">CJD_A0749</name>
</gene>
<dbReference type="Proteomes" id="UP000003188">
    <property type="component" value="Unassembled WGS sequence"/>
</dbReference>
<evidence type="ECO:0000313" key="2">
    <source>
        <dbReference type="Proteomes" id="UP000003188"/>
    </source>
</evidence>
<organism evidence="1 2">
    <name type="scientific">Clostridium perfringens D str. JGS1721</name>
    <dbReference type="NCBI Taxonomy" id="488537"/>
    <lineage>
        <taxon>Bacteria</taxon>
        <taxon>Bacillati</taxon>
        <taxon>Bacillota</taxon>
        <taxon>Clostridia</taxon>
        <taxon>Eubacteriales</taxon>
        <taxon>Clostridiaceae</taxon>
        <taxon>Clostridium</taxon>
    </lineage>
</organism>
<dbReference type="AlphaFoldDB" id="B1V303"/>
<name>B1V303_CLOPF</name>
<reference evidence="1 2" key="1">
    <citation type="submission" date="2008-03" db="EMBL/GenBank/DDBJ databases">
        <authorList>
            <person name="Paulsen I."/>
            <person name="Sebastian Y."/>
        </authorList>
    </citation>
    <scope>NUCLEOTIDE SEQUENCE [LARGE SCALE GENOMIC DNA]</scope>
    <source>
        <strain evidence="2">D str. JGS1721</strain>
    </source>
</reference>
<dbReference type="EMBL" id="ABOO01000016">
    <property type="protein sequence ID" value="EDT71864.1"/>
    <property type="molecule type" value="Genomic_DNA"/>
</dbReference>
<accession>B1V303</accession>
<sequence length="179" mass="21652">MFNNIVENTLNNMNKREIINKVSDMLNIKELLIDERDIGENIKIKAFAQHNKGLIDINRYFIASTLNNYLLKLENDNMQDKFLKLFIESMLVHELHHVYLYKFQKELYEKFKHEDEDVLYSCKRIEIQADEFMISYMEKYYQNKGKYVAQFLKVLRDTPGGERKFNELDRLIEQYMNTN</sequence>
<proteinExistence type="predicted"/>
<dbReference type="RefSeq" id="WP_003474893.1">
    <property type="nucleotide sequence ID" value="NZ_ABOO01000016.1"/>
</dbReference>
<protein>
    <submittedName>
        <fullName evidence="1">Uncharacterized protein</fullName>
    </submittedName>
</protein>
<comment type="caution">
    <text evidence="1">The sequence shown here is derived from an EMBL/GenBank/DDBJ whole genome shotgun (WGS) entry which is preliminary data.</text>
</comment>